<dbReference type="GO" id="GO:0009298">
    <property type="term" value="P:GDP-mannose biosynthetic process"/>
    <property type="evidence" value="ECO:0007669"/>
    <property type="project" value="InterPro"/>
</dbReference>
<keyword evidence="11" id="KW-1185">Reference proteome</keyword>
<organism evidence="10 11">
    <name type="scientific">Candidatus Rhodoluna planktonica</name>
    <dbReference type="NCBI Taxonomy" id="535712"/>
    <lineage>
        <taxon>Bacteria</taxon>
        <taxon>Bacillati</taxon>
        <taxon>Actinomycetota</taxon>
        <taxon>Actinomycetes</taxon>
        <taxon>Micrococcales</taxon>
        <taxon>Microbacteriaceae</taxon>
        <taxon>Luna cluster</taxon>
        <taxon>Luna-1 subcluster</taxon>
        <taxon>Rhodoluna</taxon>
    </lineage>
</organism>
<evidence type="ECO:0000259" key="9">
    <source>
        <dbReference type="Pfam" id="PF20511"/>
    </source>
</evidence>
<dbReference type="EC" id="5.3.1.8" evidence="3"/>
<gene>
    <name evidence="10" type="ORF">A4Z71_05350</name>
</gene>
<feature type="active site" evidence="7">
    <location>
        <position position="259"/>
    </location>
</feature>
<dbReference type="Gene3D" id="2.60.120.10">
    <property type="entry name" value="Jelly Rolls"/>
    <property type="match status" value="2"/>
</dbReference>
<evidence type="ECO:0000256" key="1">
    <source>
        <dbReference type="ARBA" id="ARBA00000757"/>
    </source>
</evidence>
<dbReference type="GO" id="GO:0004476">
    <property type="term" value="F:mannose-6-phosphate isomerase activity"/>
    <property type="evidence" value="ECO:0007669"/>
    <property type="project" value="UniProtKB-EC"/>
</dbReference>
<dbReference type="InterPro" id="IPR014710">
    <property type="entry name" value="RmlC-like_jellyroll"/>
</dbReference>
<dbReference type="PIRSF" id="PIRSF001480">
    <property type="entry name" value="Mannose-6-phosphate_isomerase"/>
    <property type="match status" value="1"/>
</dbReference>
<comment type="cofactor">
    <cofactor evidence="8">
        <name>Zn(2+)</name>
        <dbReference type="ChEBI" id="CHEBI:29105"/>
    </cofactor>
    <text evidence="8">Binds 1 zinc ion per subunit.</text>
</comment>
<dbReference type="CDD" id="cd07011">
    <property type="entry name" value="cupin_PMI_type_I_N"/>
    <property type="match status" value="1"/>
</dbReference>
<dbReference type="Pfam" id="PF20511">
    <property type="entry name" value="PMI_typeI_cat"/>
    <property type="match status" value="1"/>
</dbReference>
<reference evidence="10 11" key="1">
    <citation type="journal article" date="2016" name="Biochim. Biophys. Acta">
        <title>Photochemical characterization of actinorhodopsin and its functional existence in the natural host.</title>
        <authorList>
            <person name="Nakamura S."/>
            <person name="Kikukawa T."/>
            <person name="Tamogami J."/>
            <person name="Kamiya M."/>
            <person name="Aizawa T."/>
            <person name="Hahn M.W."/>
            <person name="Ihara K."/>
            <person name="Kamo N."/>
            <person name="Demura M."/>
        </authorList>
    </citation>
    <scope>NUCLEOTIDE SEQUENCE [LARGE SCALE GENOMIC DNA]</scope>
    <source>
        <strain evidence="10 11">MWH-Dar1</strain>
    </source>
</reference>
<dbReference type="PRINTS" id="PR00714">
    <property type="entry name" value="MAN6PISMRASE"/>
</dbReference>
<evidence type="ECO:0000256" key="5">
    <source>
        <dbReference type="ARBA" id="ARBA00022833"/>
    </source>
</evidence>
<evidence type="ECO:0000313" key="11">
    <source>
        <dbReference type="Proteomes" id="UP000243784"/>
    </source>
</evidence>
<dbReference type="Gene3D" id="1.10.441.10">
    <property type="entry name" value="Phosphomannose Isomerase, domain 2"/>
    <property type="match status" value="1"/>
</dbReference>
<accession>A0A1D9DZZ1</accession>
<dbReference type="PANTHER" id="PTHR10309:SF0">
    <property type="entry name" value="MANNOSE-6-PHOSPHATE ISOMERASE"/>
    <property type="match status" value="1"/>
</dbReference>
<feature type="binding site" evidence="8">
    <location>
        <position position="115"/>
    </location>
    <ligand>
        <name>Zn(2+)</name>
        <dbReference type="ChEBI" id="CHEBI:29105"/>
    </ligand>
</feature>
<sequence>MIVKISNQPQGYAWGSTTLIPDFLRQEATGQPMAEIWLGTHPISEAKTSNGQFLSELIGHRLSFLTKILAADQPLSIQAHPNLQQAAAGFVAENLAGTPLDAPNRNYRDDQHKPEVIIAVSDFRALCGFKTDEQITELFSDILALAEISDGLREIVSKWQSDLKNFGLKAIFEDIFARSDNLLGVTNELASLADFDSRFELVAELNSLYPGDPGVVVSILLNQVLLTPGQALFLPAGNIHAYVSGLGIEVMAASDNVLRGGLTRKHVDVAELTRVLDFSNRQISKLQSSNLVRGLEKFELPIQDFSIYRANLDSQVVLADLQLPAETVAVCVAGEVAISDSQAQRVVLARGEAAYLSTEAKYVTLAGSGTVILAVGRED</sequence>
<dbReference type="GO" id="GO:0005975">
    <property type="term" value="P:carbohydrate metabolic process"/>
    <property type="evidence" value="ECO:0007669"/>
    <property type="project" value="InterPro"/>
</dbReference>
<proteinExistence type="inferred from homology"/>
<evidence type="ECO:0000256" key="4">
    <source>
        <dbReference type="ARBA" id="ARBA00022723"/>
    </source>
</evidence>
<dbReference type="SUPFAM" id="SSF51182">
    <property type="entry name" value="RmlC-like cupins"/>
    <property type="match status" value="1"/>
</dbReference>
<evidence type="ECO:0000313" key="10">
    <source>
        <dbReference type="EMBL" id="AOY56378.1"/>
    </source>
</evidence>
<feature type="binding site" evidence="8">
    <location>
        <position position="80"/>
    </location>
    <ligand>
        <name>Zn(2+)</name>
        <dbReference type="ChEBI" id="CHEBI:29105"/>
    </ligand>
</feature>
<dbReference type="InterPro" id="IPR001250">
    <property type="entry name" value="Man6P_Isoase-1"/>
</dbReference>
<evidence type="ECO:0000256" key="2">
    <source>
        <dbReference type="ARBA" id="ARBA00010772"/>
    </source>
</evidence>
<dbReference type="GO" id="GO:0005829">
    <property type="term" value="C:cytosol"/>
    <property type="evidence" value="ECO:0007669"/>
    <property type="project" value="TreeGrafter"/>
</dbReference>
<name>A0A1D9DZZ1_9MICO</name>
<feature type="domain" description="Phosphomannose isomerase type I catalytic" evidence="9">
    <location>
        <begin position="3"/>
        <end position="130"/>
    </location>
</feature>
<dbReference type="Proteomes" id="UP000243784">
    <property type="component" value="Chromosome"/>
</dbReference>
<comment type="catalytic activity">
    <reaction evidence="1">
        <text>D-mannose 6-phosphate = D-fructose 6-phosphate</text>
        <dbReference type="Rhea" id="RHEA:12356"/>
        <dbReference type="ChEBI" id="CHEBI:58735"/>
        <dbReference type="ChEBI" id="CHEBI:61527"/>
        <dbReference type="EC" id="5.3.1.8"/>
    </reaction>
</comment>
<dbReference type="InterPro" id="IPR016305">
    <property type="entry name" value="Mannose-6-P_Isomerase"/>
</dbReference>
<dbReference type="InterPro" id="IPR011051">
    <property type="entry name" value="RmlC_Cupin_sf"/>
</dbReference>
<dbReference type="RefSeq" id="WP_158512780.1">
    <property type="nucleotide sequence ID" value="NZ_CP015208.1"/>
</dbReference>
<evidence type="ECO:0000256" key="3">
    <source>
        <dbReference type="ARBA" id="ARBA00011956"/>
    </source>
</evidence>
<dbReference type="KEGG" id="rpla:A4Z71_05350"/>
<keyword evidence="6" id="KW-0413">Isomerase</keyword>
<dbReference type="STRING" id="535712.A4Z71_05350"/>
<dbReference type="OrthoDB" id="9792649at2"/>
<evidence type="ECO:0000256" key="6">
    <source>
        <dbReference type="ARBA" id="ARBA00023235"/>
    </source>
</evidence>
<protein>
    <recommendedName>
        <fullName evidence="3">mannose-6-phosphate isomerase</fullName>
        <ecNumber evidence="3">5.3.1.8</ecNumber>
    </recommendedName>
</protein>
<dbReference type="AlphaFoldDB" id="A0A1D9DZZ1"/>
<dbReference type="PANTHER" id="PTHR10309">
    <property type="entry name" value="MANNOSE-6-PHOSPHATE ISOMERASE"/>
    <property type="match status" value="1"/>
</dbReference>
<dbReference type="NCBIfam" id="TIGR00218">
    <property type="entry name" value="manA"/>
    <property type="match status" value="1"/>
</dbReference>
<dbReference type="EMBL" id="CP015208">
    <property type="protein sequence ID" value="AOY56378.1"/>
    <property type="molecule type" value="Genomic_DNA"/>
</dbReference>
<evidence type="ECO:0000256" key="8">
    <source>
        <dbReference type="PIRSR" id="PIRSR001480-2"/>
    </source>
</evidence>
<evidence type="ECO:0000256" key="7">
    <source>
        <dbReference type="PIRSR" id="PIRSR001480-1"/>
    </source>
</evidence>
<dbReference type="GO" id="GO:0008270">
    <property type="term" value="F:zinc ion binding"/>
    <property type="evidence" value="ECO:0007669"/>
    <property type="project" value="InterPro"/>
</dbReference>
<dbReference type="InterPro" id="IPR046457">
    <property type="entry name" value="PMI_typeI_cat"/>
</dbReference>
<comment type="similarity">
    <text evidence="2">Belongs to the mannose-6-phosphate isomerase type 1 family.</text>
</comment>
<keyword evidence="4 8" id="KW-0479">Metal-binding</keyword>
<feature type="binding site" evidence="8">
    <location>
        <position position="240"/>
    </location>
    <ligand>
        <name>Zn(2+)</name>
        <dbReference type="ChEBI" id="CHEBI:29105"/>
    </ligand>
</feature>
<keyword evidence="5 8" id="KW-0862">Zinc</keyword>
<feature type="binding site" evidence="8">
    <location>
        <position position="78"/>
    </location>
    <ligand>
        <name>Zn(2+)</name>
        <dbReference type="ChEBI" id="CHEBI:29105"/>
    </ligand>
</feature>